<proteinExistence type="predicted"/>
<dbReference type="RefSeq" id="WP_075637151.1">
    <property type="nucleotide sequence ID" value="NZ_MKIO01000047.1"/>
</dbReference>
<dbReference type="InterPro" id="IPR036514">
    <property type="entry name" value="SGNH_hydro_sf"/>
</dbReference>
<dbReference type="STRING" id="1672749.BJF92_14375"/>
<protein>
    <recommendedName>
        <fullName evidence="2">SGNH hydrolase-type esterase domain-containing protein</fullName>
    </recommendedName>
</protein>
<dbReference type="Proteomes" id="UP000186143">
    <property type="component" value="Unassembled WGS sequence"/>
</dbReference>
<evidence type="ECO:0000256" key="1">
    <source>
        <dbReference type="SAM" id="SignalP"/>
    </source>
</evidence>
<dbReference type="EMBL" id="MKIO01000047">
    <property type="protein sequence ID" value="OLP52603.1"/>
    <property type="molecule type" value="Genomic_DNA"/>
</dbReference>
<dbReference type="InterPro" id="IPR013830">
    <property type="entry name" value="SGNH_hydro"/>
</dbReference>
<evidence type="ECO:0000259" key="2">
    <source>
        <dbReference type="Pfam" id="PF13472"/>
    </source>
</evidence>
<accession>A0A1Q9ACH8</accession>
<reference evidence="3 4" key="1">
    <citation type="submission" date="2016-09" db="EMBL/GenBank/DDBJ databases">
        <title>Rhizobium sp. nov., a novel species isolated from the rice rhizosphere.</title>
        <authorList>
            <person name="Zhao J."/>
            <person name="Zhang X."/>
        </authorList>
    </citation>
    <scope>NUCLEOTIDE SEQUENCE [LARGE SCALE GENOMIC DNA]</scope>
    <source>
        <strain evidence="3 4">MH17</strain>
    </source>
</reference>
<dbReference type="SUPFAM" id="SSF52266">
    <property type="entry name" value="SGNH hydrolase"/>
    <property type="match status" value="1"/>
</dbReference>
<feature type="chain" id="PRO_5010372346" description="SGNH hydrolase-type esterase domain-containing protein" evidence="1">
    <location>
        <begin position="22"/>
        <end position="226"/>
    </location>
</feature>
<evidence type="ECO:0000313" key="3">
    <source>
        <dbReference type="EMBL" id="OLP52603.1"/>
    </source>
</evidence>
<dbReference type="Pfam" id="PF13472">
    <property type="entry name" value="Lipase_GDSL_2"/>
    <property type="match status" value="1"/>
</dbReference>
<dbReference type="Gene3D" id="3.40.50.1110">
    <property type="entry name" value="SGNH hydrolase"/>
    <property type="match status" value="1"/>
</dbReference>
<dbReference type="OrthoDB" id="7410605at2"/>
<dbReference type="GO" id="GO:0016788">
    <property type="term" value="F:hydrolase activity, acting on ester bonds"/>
    <property type="evidence" value="ECO:0007669"/>
    <property type="project" value="UniProtKB-ARBA"/>
</dbReference>
<gene>
    <name evidence="3" type="ORF">BJF92_14375</name>
</gene>
<dbReference type="InterPro" id="IPR051532">
    <property type="entry name" value="Ester_Hydrolysis_Enzymes"/>
</dbReference>
<keyword evidence="1" id="KW-0732">Signal</keyword>
<comment type="caution">
    <text evidence="3">The sequence shown here is derived from an EMBL/GenBank/DDBJ whole genome shotgun (WGS) entry which is preliminary data.</text>
</comment>
<feature type="domain" description="SGNH hydrolase-type esterase" evidence="2">
    <location>
        <begin position="38"/>
        <end position="210"/>
    </location>
</feature>
<dbReference type="AlphaFoldDB" id="A0A1Q9ACH8"/>
<organism evidence="3 4">
    <name type="scientific">Xaviernesmea rhizosphaerae</name>
    <dbReference type="NCBI Taxonomy" id="1672749"/>
    <lineage>
        <taxon>Bacteria</taxon>
        <taxon>Pseudomonadati</taxon>
        <taxon>Pseudomonadota</taxon>
        <taxon>Alphaproteobacteria</taxon>
        <taxon>Hyphomicrobiales</taxon>
        <taxon>Rhizobiaceae</taxon>
        <taxon>Rhizobium/Agrobacterium group</taxon>
        <taxon>Xaviernesmea</taxon>
    </lineage>
</organism>
<name>A0A1Q9ACH8_9HYPH</name>
<evidence type="ECO:0000313" key="4">
    <source>
        <dbReference type="Proteomes" id="UP000186143"/>
    </source>
</evidence>
<dbReference type="PANTHER" id="PTHR30383">
    <property type="entry name" value="THIOESTERASE 1/PROTEASE 1/LYSOPHOSPHOLIPASE L1"/>
    <property type="match status" value="1"/>
</dbReference>
<sequence length="226" mass="24146">MLSRLVLVLLALSALQQMAQAAPDQIRIPAGGSISAEGDSLTYGMDASPAGRQTQINGATFPRSQHPYPETLAELLGGCARVVNRGFPGDRSVDGLVRWQAVSGDHLVIMMYGSNDALNYGGAPTGIVSLDMFHAVMRLMIERRQAQGAQVLLLVPPPIGDPQADARIAPYREVVRALGREKDLLVIDPRQALTPGAPVFTPDWVHLSAEANIAIAKAIAAHLRCQ</sequence>
<feature type="signal peptide" evidence="1">
    <location>
        <begin position="1"/>
        <end position="21"/>
    </location>
</feature>